<sequence length="98" mass="11444">MCGESFWLEWLWFRFICGPVLRERGRLHNLSNQRISRSMGHPVISRRHFGLLVFDVLRMSAQPLFESTAMETMCQDRAIQCLNCCINGYLFWGCNVVG</sequence>
<name>A0AAV4M736_9ARAC</name>
<evidence type="ECO:0000256" key="1">
    <source>
        <dbReference type="SAM" id="SignalP"/>
    </source>
</evidence>
<feature type="chain" id="PRO_5043999883" description="Secreted protein" evidence="1">
    <location>
        <begin position="23"/>
        <end position="98"/>
    </location>
</feature>
<dbReference type="AlphaFoldDB" id="A0AAV4M736"/>
<evidence type="ECO:0008006" key="4">
    <source>
        <dbReference type="Google" id="ProtNLM"/>
    </source>
</evidence>
<organism evidence="2 3">
    <name type="scientific">Caerostris darwini</name>
    <dbReference type="NCBI Taxonomy" id="1538125"/>
    <lineage>
        <taxon>Eukaryota</taxon>
        <taxon>Metazoa</taxon>
        <taxon>Ecdysozoa</taxon>
        <taxon>Arthropoda</taxon>
        <taxon>Chelicerata</taxon>
        <taxon>Arachnida</taxon>
        <taxon>Araneae</taxon>
        <taxon>Araneomorphae</taxon>
        <taxon>Entelegynae</taxon>
        <taxon>Araneoidea</taxon>
        <taxon>Araneidae</taxon>
        <taxon>Caerostris</taxon>
    </lineage>
</organism>
<dbReference type="Proteomes" id="UP001054837">
    <property type="component" value="Unassembled WGS sequence"/>
</dbReference>
<reference evidence="2 3" key="1">
    <citation type="submission" date="2021-06" db="EMBL/GenBank/DDBJ databases">
        <title>Caerostris darwini draft genome.</title>
        <authorList>
            <person name="Kono N."/>
            <person name="Arakawa K."/>
        </authorList>
    </citation>
    <scope>NUCLEOTIDE SEQUENCE [LARGE SCALE GENOMIC DNA]</scope>
</reference>
<feature type="signal peptide" evidence="1">
    <location>
        <begin position="1"/>
        <end position="22"/>
    </location>
</feature>
<keyword evidence="1" id="KW-0732">Signal</keyword>
<comment type="caution">
    <text evidence="2">The sequence shown here is derived from an EMBL/GenBank/DDBJ whole genome shotgun (WGS) entry which is preliminary data.</text>
</comment>
<proteinExistence type="predicted"/>
<dbReference type="EMBL" id="BPLQ01000135">
    <property type="protein sequence ID" value="GIX67896.1"/>
    <property type="molecule type" value="Genomic_DNA"/>
</dbReference>
<evidence type="ECO:0000313" key="2">
    <source>
        <dbReference type="EMBL" id="GIX67896.1"/>
    </source>
</evidence>
<gene>
    <name evidence="2" type="ORF">CDAR_71621</name>
</gene>
<protein>
    <recommendedName>
        <fullName evidence="4">Secreted protein</fullName>
    </recommendedName>
</protein>
<accession>A0AAV4M736</accession>
<evidence type="ECO:0000313" key="3">
    <source>
        <dbReference type="Proteomes" id="UP001054837"/>
    </source>
</evidence>
<keyword evidence="3" id="KW-1185">Reference proteome</keyword>